<dbReference type="HOGENOM" id="CLU_133067_1_3_9"/>
<dbReference type="InterPro" id="IPR045324">
    <property type="entry name" value="Small_multidrug_res"/>
</dbReference>
<dbReference type="eggNOG" id="COG2076">
    <property type="taxonomic scope" value="Bacteria"/>
</dbReference>
<keyword evidence="2" id="KW-0813">Transport</keyword>
<keyword evidence="10" id="KW-1185">Reference proteome</keyword>
<name>F6DVE2_DESRL</name>
<keyword evidence="6 8" id="KW-0472">Membrane</keyword>
<gene>
    <name evidence="9" type="ordered locus">Desru_2041</name>
</gene>
<evidence type="ECO:0000313" key="10">
    <source>
        <dbReference type="Proteomes" id="UP000009234"/>
    </source>
</evidence>
<dbReference type="SUPFAM" id="SSF103481">
    <property type="entry name" value="Multidrug resistance efflux transporter EmrE"/>
    <property type="match status" value="1"/>
</dbReference>
<evidence type="ECO:0000256" key="7">
    <source>
        <dbReference type="RuleBase" id="RU003942"/>
    </source>
</evidence>
<dbReference type="KEGG" id="dru:Desru_2041"/>
<dbReference type="PANTHER" id="PTHR30561">
    <property type="entry name" value="SMR FAMILY PROTON-DEPENDENT DRUG EFFLUX TRANSPORTER SUGE"/>
    <property type="match status" value="1"/>
</dbReference>
<dbReference type="GO" id="GO:0022857">
    <property type="term" value="F:transmembrane transporter activity"/>
    <property type="evidence" value="ECO:0007669"/>
    <property type="project" value="InterPro"/>
</dbReference>
<dbReference type="AlphaFoldDB" id="F6DVE2"/>
<dbReference type="OrthoDB" id="21828at2"/>
<evidence type="ECO:0000256" key="6">
    <source>
        <dbReference type="ARBA" id="ARBA00023136"/>
    </source>
</evidence>
<evidence type="ECO:0000313" key="9">
    <source>
        <dbReference type="EMBL" id="AEG60295.1"/>
    </source>
</evidence>
<accession>F6DVE2</accession>
<dbReference type="InterPro" id="IPR037185">
    <property type="entry name" value="EmrE-like"/>
</dbReference>
<dbReference type="PANTHER" id="PTHR30561:SF0">
    <property type="entry name" value="GUANIDINIUM EXPORTER"/>
    <property type="match status" value="1"/>
</dbReference>
<dbReference type="Proteomes" id="UP000009234">
    <property type="component" value="Chromosome"/>
</dbReference>
<keyword evidence="4 7" id="KW-0812">Transmembrane</keyword>
<evidence type="ECO:0000256" key="5">
    <source>
        <dbReference type="ARBA" id="ARBA00022989"/>
    </source>
</evidence>
<organism evidence="9 10">
    <name type="scientific">Desulforamulus ruminis (strain ATCC 23193 / DSM 2154 / NCIMB 8452 / DL)</name>
    <name type="common">Desulfotomaculum ruminis</name>
    <dbReference type="NCBI Taxonomy" id="696281"/>
    <lineage>
        <taxon>Bacteria</taxon>
        <taxon>Bacillati</taxon>
        <taxon>Bacillota</taxon>
        <taxon>Clostridia</taxon>
        <taxon>Eubacteriales</taxon>
        <taxon>Peptococcaceae</taxon>
        <taxon>Desulforamulus</taxon>
    </lineage>
</organism>
<protein>
    <submittedName>
        <fullName evidence="9">Small multidrug resistance protein</fullName>
    </submittedName>
</protein>
<dbReference type="STRING" id="696281.Desru_2041"/>
<evidence type="ECO:0000256" key="2">
    <source>
        <dbReference type="ARBA" id="ARBA00022448"/>
    </source>
</evidence>
<dbReference type="Pfam" id="PF00893">
    <property type="entry name" value="Multi_Drug_Res"/>
    <property type="match status" value="1"/>
</dbReference>
<evidence type="ECO:0000256" key="1">
    <source>
        <dbReference type="ARBA" id="ARBA00004651"/>
    </source>
</evidence>
<evidence type="ECO:0000256" key="4">
    <source>
        <dbReference type="ARBA" id="ARBA00022692"/>
    </source>
</evidence>
<keyword evidence="5 8" id="KW-1133">Transmembrane helix</keyword>
<keyword evidence="3" id="KW-1003">Cell membrane</keyword>
<reference evidence="10" key="1">
    <citation type="submission" date="2011-05" db="EMBL/GenBank/DDBJ databases">
        <title>Complete sequence of Desulfotomaculum ruminis DSM 2154.</title>
        <authorList>
            <person name="Lucas S."/>
            <person name="Copeland A."/>
            <person name="Lapidus A."/>
            <person name="Cheng J.-F."/>
            <person name="Goodwin L."/>
            <person name="Pitluck S."/>
            <person name="Lu M."/>
            <person name="Detter J.C."/>
            <person name="Han C."/>
            <person name="Tapia R."/>
            <person name="Land M."/>
            <person name="Hauser L."/>
            <person name="Kyrpides N."/>
            <person name="Ivanova N."/>
            <person name="Mikhailova N."/>
            <person name="Pagani I."/>
            <person name="Stams A.J.M."/>
            <person name="Plugge C.M."/>
            <person name="Muyzer G."/>
            <person name="Kuever J."/>
            <person name="Parshina S.N."/>
            <person name="Ivanova A.E."/>
            <person name="Nazina T.N."/>
            <person name="Brambilla E."/>
            <person name="Spring S."/>
            <person name="Klenk H.-P."/>
            <person name="Woyke T."/>
        </authorList>
    </citation>
    <scope>NUCLEOTIDE SEQUENCE [LARGE SCALE GENOMIC DNA]</scope>
    <source>
        <strain evidence="10">ATCC 23193 / DSM 2154 / NCIB 8452 / DL</strain>
    </source>
</reference>
<evidence type="ECO:0000256" key="8">
    <source>
        <dbReference type="SAM" id="Phobius"/>
    </source>
</evidence>
<dbReference type="RefSeq" id="WP_013842057.1">
    <property type="nucleotide sequence ID" value="NC_015589.1"/>
</dbReference>
<proteinExistence type="inferred from homology"/>
<evidence type="ECO:0000256" key="3">
    <source>
        <dbReference type="ARBA" id="ARBA00022475"/>
    </source>
</evidence>
<reference evidence="9 10" key="2">
    <citation type="journal article" date="2012" name="Stand. Genomic Sci.">
        <title>Complete genome sequence of the sulfate-reducing firmicute Desulfotomaculum ruminis type strain (DL(T)).</title>
        <authorList>
            <person name="Spring S."/>
            <person name="Visser M."/>
            <person name="Lu M."/>
            <person name="Copeland A."/>
            <person name="Lapidus A."/>
            <person name="Lucas S."/>
            <person name="Cheng J.F."/>
            <person name="Han C."/>
            <person name="Tapia R."/>
            <person name="Goodwin L.A."/>
            <person name="Pitluck S."/>
            <person name="Ivanova N."/>
            <person name="Land M."/>
            <person name="Hauser L."/>
            <person name="Larimer F."/>
            <person name="Rohde M."/>
            <person name="Goker M."/>
            <person name="Detter J.C."/>
            <person name="Kyrpides N.C."/>
            <person name="Woyke T."/>
            <person name="Schaap P.J."/>
            <person name="Plugge C.M."/>
            <person name="Muyzer G."/>
            <person name="Kuever J."/>
            <person name="Pereira I.A."/>
            <person name="Parshina S.N."/>
            <person name="Bernier-Latmani R."/>
            <person name="Stams A.J."/>
            <person name="Klenk H.P."/>
        </authorList>
    </citation>
    <scope>NUCLEOTIDE SEQUENCE [LARGE SCALE GENOMIC DNA]</scope>
    <source>
        <strain evidence="10">ATCC 23193 / DSM 2154 / NCIB 8452 / DL</strain>
    </source>
</reference>
<dbReference type="EMBL" id="CP002780">
    <property type="protein sequence ID" value="AEG60295.1"/>
    <property type="molecule type" value="Genomic_DNA"/>
</dbReference>
<comment type="subcellular location">
    <subcellularLocation>
        <location evidence="1 7">Cell membrane</location>
        <topology evidence="1 7">Multi-pass membrane protein</topology>
    </subcellularLocation>
</comment>
<dbReference type="InterPro" id="IPR000390">
    <property type="entry name" value="Small_drug/metabolite_transptr"/>
</dbReference>
<sequence length="106" mass="11276">MTAAWITLIMAGLLEVVGVIGIKRVAEKNNVLNNVIMIAGFIISFQLLVQAMAYITLSTAYAVWTGIGTVGAAVVGMLFFGESKNVLRLVCIFGVIACVIALKWIG</sequence>
<dbReference type="GO" id="GO:0005886">
    <property type="term" value="C:plasma membrane"/>
    <property type="evidence" value="ECO:0007669"/>
    <property type="project" value="UniProtKB-SubCell"/>
</dbReference>
<comment type="similarity">
    <text evidence="7">Belongs to the drug/metabolite transporter (DMT) superfamily. Small multidrug resistance (SMR) (TC 2.A.7.1) family.</text>
</comment>
<feature type="transmembrane region" description="Helical" evidence="8">
    <location>
        <begin position="31"/>
        <end position="49"/>
    </location>
</feature>
<dbReference type="Gene3D" id="1.10.3730.20">
    <property type="match status" value="1"/>
</dbReference>
<feature type="transmembrane region" description="Helical" evidence="8">
    <location>
        <begin position="61"/>
        <end position="80"/>
    </location>
</feature>
<feature type="transmembrane region" description="Helical" evidence="8">
    <location>
        <begin position="86"/>
        <end position="105"/>
    </location>
</feature>